<dbReference type="EMBL" id="FNFO01000014">
    <property type="protein sequence ID" value="SDM49007.1"/>
    <property type="molecule type" value="Genomic_DNA"/>
</dbReference>
<dbReference type="NCBIfam" id="TIGR01180">
    <property type="entry name" value="aman2_put"/>
    <property type="match status" value="1"/>
</dbReference>
<evidence type="ECO:0000313" key="6">
    <source>
        <dbReference type="EMBL" id="SDM49007.1"/>
    </source>
</evidence>
<dbReference type="InterPro" id="IPR008928">
    <property type="entry name" value="6-hairpin_glycosidase_sf"/>
</dbReference>
<dbReference type="FunFam" id="1.20.1050.60:FF:000001">
    <property type="entry name" value="Putative alpha-1,2-mannosidase"/>
    <property type="match status" value="1"/>
</dbReference>
<dbReference type="Gene3D" id="1.20.1610.10">
    <property type="entry name" value="alpha-1,2-mannosidases domains"/>
    <property type="match status" value="1"/>
</dbReference>
<evidence type="ECO:0000259" key="4">
    <source>
        <dbReference type="Pfam" id="PF07971"/>
    </source>
</evidence>
<dbReference type="PANTHER" id="PTHR12143">
    <property type="entry name" value="PEPTIDE N-GLYCANASE PNGASE -RELATED"/>
    <property type="match status" value="1"/>
</dbReference>
<dbReference type="Pfam" id="PF17678">
    <property type="entry name" value="Glyco_hydro_92N"/>
    <property type="match status" value="1"/>
</dbReference>
<evidence type="ECO:0000313" key="7">
    <source>
        <dbReference type="Proteomes" id="UP000198510"/>
    </source>
</evidence>
<feature type="domain" description="Glycosyl hydrolase family 92 N-terminal" evidence="5">
    <location>
        <begin position="76"/>
        <end position="309"/>
    </location>
</feature>
<reference evidence="6 7" key="1">
    <citation type="submission" date="2016-10" db="EMBL/GenBank/DDBJ databases">
        <authorList>
            <person name="de Groot N.N."/>
        </authorList>
    </citation>
    <scope>NUCLEOTIDE SEQUENCE [LARGE SCALE GENOMIC DNA]</scope>
    <source>
        <strain evidence="6 7">DSM 25186</strain>
    </source>
</reference>
<feature type="domain" description="Glycosyl hydrolase family 92" evidence="4">
    <location>
        <begin position="315"/>
        <end position="793"/>
    </location>
</feature>
<dbReference type="GO" id="GO:0000224">
    <property type="term" value="F:peptide-N4-(N-acetyl-beta-glucosaminyl)asparagine amidase activity"/>
    <property type="evidence" value="ECO:0007669"/>
    <property type="project" value="TreeGrafter"/>
</dbReference>
<dbReference type="Proteomes" id="UP000198510">
    <property type="component" value="Unassembled WGS sequence"/>
</dbReference>
<dbReference type="GO" id="GO:0005975">
    <property type="term" value="P:carbohydrate metabolic process"/>
    <property type="evidence" value="ECO:0007669"/>
    <property type="project" value="InterPro"/>
</dbReference>
<dbReference type="Gene3D" id="2.70.98.10">
    <property type="match status" value="1"/>
</dbReference>
<evidence type="ECO:0000256" key="1">
    <source>
        <dbReference type="ARBA" id="ARBA00001913"/>
    </source>
</evidence>
<dbReference type="FunFam" id="3.30.2080.10:FF:000001">
    <property type="entry name" value="Alpha-1,2-mannosidase subfamily"/>
    <property type="match status" value="1"/>
</dbReference>
<dbReference type="GO" id="GO:0005829">
    <property type="term" value="C:cytosol"/>
    <property type="evidence" value="ECO:0007669"/>
    <property type="project" value="TreeGrafter"/>
</dbReference>
<dbReference type="Pfam" id="PF07971">
    <property type="entry name" value="Glyco_hydro_92"/>
    <property type="match status" value="1"/>
</dbReference>
<keyword evidence="7" id="KW-1185">Reference proteome</keyword>
<dbReference type="SUPFAM" id="SSF48208">
    <property type="entry name" value="Six-hairpin glycosidases"/>
    <property type="match status" value="1"/>
</dbReference>
<dbReference type="InterPro" id="IPR014718">
    <property type="entry name" value="GH-type_carb-bd"/>
</dbReference>
<evidence type="ECO:0000259" key="5">
    <source>
        <dbReference type="Pfam" id="PF17678"/>
    </source>
</evidence>
<gene>
    <name evidence="6" type="ORF">SAMN05421823_11465</name>
</gene>
<proteinExistence type="predicted"/>
<dbReference type="GO" id="GO:0006516">
    <property type="term" value="P:glycoprotein catabolic process"/>
    <property type="evidence" value="ECO:0007669"/>
    <property type="project" value="TreeGrafter"/>
</dbReference>
<evidence type="ECO:0000256" key="3">
    <source>
        <dbReference type="ARBA" id="ARBA00022837"/>
    </source>
</evidence>
<comment type="cofactor">
    <cofactor evidence="1">
        <name>Ca(2+)</name>
        <dbReference type="ChEBI" id="CHEBI:29108"/>
    </cofactor>
</comment>
<dbReference type="Gene3D" id="3.30.2080.10">
    <property type="entry name" value="GH92 mannosidase domain"/>
    <property type="match status" value="1"/>
</dbReference>
<dbReference type="InterPro" id="IPR041371">
    <property type="entry name" value="GH92_N"/>
</dbReference>
<accession>A0A1G9TMN0</accession>
<name>A0A1G9TMN0_9BACT</name>
<dbReference type="InterPro" id="IPR050883">
    <property type="entry name" value="PNGase"/>
</dbReference>
<dbReference type="InterPro" id="IPR012939">
    <property type="entry name" value="Glyco_hydro_92"/>
</dbReference>
<organism evidence="6 7">
    <name type="scientific">Catalinimonas alkaloidigena</name>
    <dbReference type="NCBI Taxonomy" id="1075417"/>
    <lineage>
        <taxon>Bacteria</taxon>
        <taxon>Pseudomonadati</taxon>
        <taxon>Bacteroidota</taxon>
        <taxon>Cytophagia</taxon>
        <taxon>Cytophagales</taxon>
        <taxon>Catalimonadaceae</taxon>
        <taxon>Catalinimonas</taxon>
    </lineage>
</organism>
<dbReference type="Gene3D" id="1.20.1050.60">
    <property type="entry name" value="alpha-1,2-mannosidase"/>
    <property type="match status" value="1"/>
</dbReference>
<comment type="subunit">
    <text evidence="2">Monomer.</text>
</comment>
<evidence type="ECO:0000256" key="2">
    <source>
        <dbReference type="ARBA" id="ARBA00011245"/>
    </source>
</evidence>
<dbReference type="STRING" id="1075417.SAMN05421823_11465"/>
<dbReference type="PANTHER" id="PTHR12143:SF39">
    <property type="entry name" value="SECRETED PROTEIN"/>
    <property type="match status" value="1"/>
</dbReference>
<dbReference type="FunFam" id="1.20.1610.10:FF:000001">
    <property type="entry name" value="Putative alpha-1,2-mannosidase"/>
    <property type="match status" value="1"/>
</dbReference>
<sequence>MIWLWKSAVRRWMNGPRLALALVNTSKTDVYITCLNLPMSMNSLLPLLLVLLLPACTGVTPRVAELPVERTAPTAYVNPFIGTGGHGHTFPGATRPYGMVQLSPDTRTLGWDACGGYHHSDSSMLGFSHTHLSGTGIGDYGDVLFMPSTGAVKVTPGTPENPDAGYRSRFSHQEEEASPGYYRVRLADYDIRAELTATVRAGFHRYTFPAEAERHLIIDLAHTIHGHQNPVNEFRVISDREIIGYKQTQGWAQEHHVYFYARFNTPFSYQLFVQGEKVKDSGHVRSTNAQAVLTFAAAEEPLLVQVGLSAVDSAGARRNLESELTDWDFEATRAAAATAWETQLSKVDVEGGSADQRTIFYTALYHTAISPNVFSDVDGRYRGMDQQIHQTDGKPMYTVFSLWDTFRAFHPLQTILSPAQDELFINSLLAKYEEGGVLPKWELAANYTGTMTGDHAIPVIYDAYQKGIRGFDVETAYRAMVQAALYDTSGIRFPSEAVKEKIKPRAKHYNEIWGYIPADRENESISKALEFAYNDWCIAQMAKALGKTDDYARFAERSTRYQRYFDRETGFMRGKNADGRWRTPFSPRFSRHRRDDYTEGNAWQWTWFVPHDVPGLITLMGGASAFQTKLDSLFTISSEIEGEESSADISGLIGQYAHGNEPSHHIAHLYNFVGASWKTQQLTDSILTSLYFNDPNGLSGNEDCGQMSAWYLLNAMGFYSFCPGTGQYSIGRPLFDEVRLHLENGKTFTITTQGNRPAHKFIQSATLNGQPLPTPFFTHDALRNGGTLELTMGATPAQRWNEAELSPVPTAD</sequence>
<protein>
    <submittedName>
        <fullName evidence="6">Alpha-1,2-mannosidase, putative</fullName>
    </submittedName>
</protein>
<keyword evidence="3" id="KW-0106">Calcium</keyword>
<dbReference type="GO" id="GO:0030246">
    <property type="term" value="F:carbohydrate binding"/>
    <property type="evidence" value="ECO:0007669"/>
    <property type="project" value="InterPro"/>
</dbReference>
<dbReference type="InterPro" id="IPR005887">
    <property type="entry name" value="GH92_a_mannosidase_put"/>
</dbReference>
<dbReference type="AlphaFoldDB" id="A0A1G9TMN0"/>